<protein>
    <submittedName>
        <fullName evidence="2">Uncharacterized protein</fullName>
    </submittedName>
</protein>
<dbReference type="Proteomes" id="UP001580346">
    <property type="component" value="Unassembled WGS sequence"/>
</dbReference>
<keyword evidence="1" id="KW-0812">Transmembrane</keyword>
<evidence type="ECO:0000313" key="3">
    <source>
        <dbReference type="Proteomes" id="UP001580346"/>
    </source>
</evidence>
<keyword evidence="1" id="KW-0472">Membrane</keyword>
<accession>A0ABV5AY23</accession>
<feature type="transmembrane region" description="Helical" evidence="1">
    <location>
        <begin position="167"/>
        <end position="191"/>
    </location>
</feature>
<gene>
    <name evidence="2" type="ORF">ACE41H_20330</name>
</gene>
<organism evidence="2 3">
    <name type="scientific">Paenibacillus enshidis</name>
    <dbReference type="NCBI Taxonomy" id="1458439"/>
    <lineage>
        <taxon>Bacteria</taxon>
        <taxon>Bacillati</taxon>
        <taxon>Bacillota</taxon>
        <taxon>Bacilli</taxon>
        <taxon>Bacillales</taxon>
        <taxon>Paenibacillaceae</taxon>
        <taxon>Paenibacillus</taxon>
    </lineage>
</organism>
<name>A0ABV5AY23_9BACL</name>
<feature type="transmembrane region" description="Helical" evidence="1">
    <location>
        <begin position="134"/>
        <end position="155"/>
    </location>
</feature>
<dbReference type="EMBL" id="JBHHMI010000025">
    <property type="protein sequence ID" value="MFB5269115.1"/>
    <property type="molecule type" value="Genomic_DNA"/>
</dbReference>
<sequence>MVENIYYNDFSNHYFSFLQSLHSNQIDYKEYQWLIVNSPKMQRNLGIFGVLSNFIDGRFQYRNLQILVNLLPQIREAYKTTRSYNALSFDFERLNGFTNVITESLLRYEGDLSERDNATRNRLKNPFIWLREGVQWVVTLPIQLLYWTGVINYVVLSRWSNNWFVKFLNFLIIIIGLASSIVTLVTGYNPFIQIMKEIK</sequence>
<reference evidence="2 3" key="1">
    <citation type="submission" date="2024-09" db="EMBL/GenBank/DDBJ databases">
        <title>Paenibacillus zeirhizospherea sp. nov., isolated from surface of the maize (Zea mays) roots in a horticulture field, Hungary.</title>
        <authorList>
            <person name="Marton D."/>
            <person name="Farkas M."/>
            <person name="Bedics A."/>
            <person name="Toth E."/>
            <person name="Tancsics A."/>
            <person name="Boka K."/>
            <person name="Maroti G."/>
            <person name="Kriszt B."/>
            <person name="Cserhati M."/>
        </authorList>
    </citation>
    <scope>NUCLEOTIDE SEQUENCE [LARGE SCALE GENOMIC DNA]</scope>
    <source>
        <strain evidence="2 3">KCTC 33519</strain>
    </source>
</reference>
<evidence type="ECO:0000256" key="1">
    <source>
        <dbReference type="SAM" id="Phobius"/>
    </source>
</evidence>
<comment type="caution">
    <text evidence="2">The sequence shown here is derived from an EMBL/GenBank/DDBJ whole genome shotgun (WGS) entry which is preliminary data.</text>
</comment>
<keyword evidence="3" id="KW-1185">Reference proteome</keyword>
<proteinExistence type="predicted"/>
<keyword evidence="1" id="KW-1133">Transmembrane helix</keyword>
<evidence type="ECO:0000313" key="2">
    <source>
        <dbReference type="EMBL" id="MFB5269115.1"/>
    </source>
</evidence>